<reference evidence="12 13" key="1">
    <citation type="journal article" date="2005" name="DNA Res.">
        <title>Complete genome sequence of the facultative anaerobic magnetotactic bacterium Magnetospirillum sp. strain AMB-1.</title>
        <authorList>
            <person name="Matsunaga T."/>
            <person name="Okamura Y."/>
            <person name="Fukuda Y."/>
            <person name="Wahyudi A.T."/>
            <person name="Murase Y."/>
            <person name="Takeyama H."/>
        </authorList>
    </citation>
    <scope>NUCLEOTIDE SEQUENCE [LARGE SCALE GENOMIC DNA]</scope>
    <source>
        <strain evidence="13">ATCC 700264 / AMB-1</strain>
    </source>
</reference>
<comment type="function">
    <text evidence="8">Part of the Tol-Pal system, which plays a role in outer membrane invagination during cell division and is important for maintaining outer membrane integrity.</text>
</comment>
<dbReference type="GO" id="GO:0009279">
    <property type="term" value="C:cell outer membrane"/>
    <property type="evidence" value="ECO:0007669"/>
    <property type="project" value="UniProtKB-SubCell"/>
</dbReference>
<dbReference type="Gene3D" id="3.30.1330.60">
    <property type="entry name" value="OmpA-like domain"/>
    <property type="match status" value="1"/>
</dbReference>
<comment type="subunit">
    <text evidence="8">The Tol-Pal system is composed of five core proteins: the inner membrane proteins TolA, TolQ and TolR, the periplasmic protein TolB and the outer membrane protein Pal. They form a network linking the inner and outer membranes and the peptidoglycan layer.</text>
</comment>
<evidence type="ECO:0000256" key="3">
    <source>
        <dbReference type="ARBA" id="ARBA00023136"/>
    </source>
</evidence>
<dbReference type="InterPro" id="IPR050330">
    <property type="entry name" value="Bact_OuterMem_StrucFunc"/>
</dbReference>
<dbReference type="InterPro" id="IPR006665">
    <property type="entry name" value="OmpA-like"/>
</dbReference>
<dbReference type="EMBL" id="AP007255">
    <property type="protein sequence ID" value="BAE52014.1"/>
    <property type="molecule type" value="Genomic_DNA"/>
</dbReference>
<keyword evidence="6 8" id="KW-0449">Lipoprotein</keyword>
<dbReference type="Pfam" id="PF00691">
    <property type="entry name" value="OmpA"/>
    <property type="match status" value="1"/>
</dbReference>
<dbReference type="PRINTS" id="PR01021">
    <property type="entry name" value="OMPADOMAIN"/>
</dbReference>
<evidence type="ECO:0000256" key="6">
    <source>
        <dbReference type="ARBA" id="ARBA00023288"/>
    </source>
</evidence>
<dbReference type="PROSITE" id="PS01068">
    <property type="entry name" value="OMPA_1"/>
    <property type="match status" value="1"/>
</dbReference>
<dbReference type="SUPFAM" id="SSF103088">
    <property type="entry name" value="OmpA-like"/>
    <property type="match status" value="1"/>
</dbReference>
<proteinExistence type="inferred from homology"/>
<evidence type="ECO:0000256" key="7">
    <source>
        <dbReference type="ARBA" id="ARBA00023306"/>
    </source>
</evidence>
<dbReference type="InterPro" id="IPR036737">
    <property type="entry name" value="OmpA-like_sf"/>
</dbReference>
<keyword evidence="4 8" id="KW-0564">Palmitate</keyword>
<accession>Q2W2B1</accession>
<comment type="subcellular location">
    <subcellularLocation>
        <location evidence="8">Cell outer membrane</location>
        <topology evidence="8">Lipid-anchor</topology>
    </subcellularLocation>
</comment>
<evidence type="ECO:0000256" key="5">
    <source>
        <dbReference type="ARBA" id="ARBA00023237"/>
    </source>
</evidence>
<feature type="domain" description="OmpA-like" evidence="11">
    <location>
        <begin position="47"/>
        <end position="161"/>
    </location>
</feature>
<dbReference type="PROSITE" id="PS51257">
    <property type="entry name" value="PROKAR_LIPOPROTEIN"/>
    <property type="match status" value="1"/>
</dbReference>
<protein>
    <recommendedName>
        <fullName evidence="8">Peptidoglycan-associated lipoprotein</fullName>
        <shortName evidence="8">PAL</shortName>
    </recommendedName>
</protein>
<dbReference type="HAMAP" id="MF_02204">
    <property type="entry name" value="Pal"/>
    <property type="match status" value="1"/>
</dbReference>
<keyword evidence="1 8" id="KW-0132">Cell division</keyword>
<dbReference type="NCBIfam" id="TIGR02802">
    <property type="entry name" value="Pal_lipo"/>
    <property type="match status" value="1"/>
</dbReference>
<keyword evidence="7 8" id="KW-0131">Cell cycle</keyword>
<dbReference type="KEGG" id="mag:amb3210"/>
<evidence type="ECO:0000313" key="12">
    <source>
        <dbReference type="EMBL" id="BAE52014.1"/>
    </source>
</evidence>
<gene>
    <name evidence="8" type="primary">pal</name>
    <name evidence="12" type="ordered locus">amb3210</name>
</gene>
<dbReference type="InterPro" id="IPR006664">
    <property type="entry name" value="OMP_bac"/>
</dbReference>
<feature type="signal peptide" evidence="10">
    <location>
        <begin position="1"/>
        <end position="21"/>
    </location>
</feature>
<dbReference type="PANTHER" id="PTHR30329:SF21">
    <property type="entry name" value="LIPOPROTEIN YIAD-RELATED"/>
    <property type="match status" value="1"/>
</dbReference>
<evidence type="ECO:0000256" key="1">
    <source>
        <dbReference type="ARBA" id="ARBA00022618"/>
    </source>
</evidence>
<evidence type="ECO:0000256" key="4">
    <source>
        <dbReference type="ARBA" id="ARBA00023139"/>
    </source>
</evidence>
<comment type="similarity">
    <text evidence="8">Belongs to the Pal lipoprotein family.</text>
</comment>
<sequence>MKLRFLTIVAAAALLAACESAPSDTGNTGGTGQTTPAVSSGIVKGSKEDFVANVGDRVFFDFDKSSLRADAKATLDKQAAWLKAYPNYSLTVEGHADERGTREYNLALGEKRANAVASYLKSAGIAAARVKTVSYGKERPVALGSNEAAWSQNRRGVTVLN</sequence>
<dbReference type="RefSeq" id="WP_011385575.1">
    <property type="nucleotide sequence ID" value="NC_007626.1"/>
</dbReference>
<dbReference type="InterPro" id="IPR006690">
    <property type="entry name" value="OMPA-like_CS"/>
</dbReference>
<feature type="chain" id="PRO_5004217855" description="Peptidoglycan-associated lipoprotein" evidence="10">
    <location>
        <begin position="22"/>
        <end position="161"/>
    </location>
</feature>
<dbReference type="PROSITE" id="PS51123">
    <property type="entry name" value="OMPA_2"/>
    <property type="match status" value="1"/>
</dbReference>
<dbReference type="HOGENOM" id="CLU_016890_9_2_5"/>
<evidence type="ECO:0000256" key="10">
    <source>
        <dbReference type="SAM" id="SignalP"/>
    </source>
</evidence>
<dbReference type="CDD" id="cd07185">
    <property type="entry name" value="OmpA_C-like"/>
    <property type="match status" value="1"/>
</dbReference>
<dbReference type="STRING" id="342108.amb3210"/>
<dbReference type="InterPro" id="IPR014169">
    <property type="entry name" value="Pal_lipo_C"/>
</dbReference>
<dbReference type="InterPro" id="IPR039001">
    <property type="entry name" value="Pal"/>
</dbReference>
<keyword evidence="3 8" id="KW-0472">Membrane</keyword>
<evidence type="ECO:0000313" key="13">
    <source>
        <dbReference type="Proteomes" id="UP000007058"/>
    </source>
</evidence>
<dbReference type="GO" id="GO:0051301">
    <property type="term" value="P:cell division"/>
    <property type="evidence" value="ECO:0007669"/>
    <property type="project" value="UniProtKB-UniRule"/>
</dbReference>
<evidence type="ECO:0000259" key="11">
    <source>
        <dbReference type="PROSITE" id="PS51123"/>
    </source>
</evidence>
<keyword evidence="13" id="KW-1185">Reference proteome</keyword>
<keyword evidence="5 8" id="KW-0998">Cell outer membrane</keyword>
<evidence type="ECO:0000256" key="9">
    <source>
        <dbReference type="SAM" id="MobiDB-lite"/>
    </source>
</evidence>
<dbReference type="Proteomes" id="UP000007058">
    <property type="component" value="Chromosome"/>
</dbReference>
<dbReference type="OrthoDB" id="9809164at2"/>
<dbReference type="PANTHER" id="PTHR30329">
    <property type="entry name" value="STATOR ELEMENT OF FLAGELLAR MOTOR COMPLEX"/>
    <property type="match status" value="1"/>
</dbReference>
<keyword evidence="2 8" id="KW-0732">Signal</keyword>
<name>Q2W2B1_PARM1</name>
<evidence type="ECO:0000256" key="2">
    <source>
        <dbReference type="ARBA" id="ARBA00022729"/>
    </source>
</evidence>
<feature type="region of interest" description="Disordered" evidence="9">
    <location>
        <begin position="21"/>
        <end position="40"/>
    </location>
</feature>
<organism evidence="12 13">
    <name type="scientific">Paramagnetospirillum magneticum (strain ATCC 700264 / AMB-1)</name>
    <name type="common">Magnetospirillum magneticum</name>
    <dbReference type="NCBI Taxonomy" id="342108"/>
    <lineage>
        <taxon>Bacteria</taxon>
        <taxon>Pseudomonadati</taxon>
        <taxon>Pseudomonadota</taxon>
        <taxon>Alphaproteobacteria</taxon>
        <taxon>Rhodospirillales</taxon>
        <taxon>Magnetospirillaceae</taxon>
        <taxon>Paramagnetospirillum</taxon>
    </lineage>
</organism>
<dbReference type="AlphaFoldDB" id="Q2W2B1"/>
<evidence type="ECO:0000256" key="8">
    <source>
        <dbReference type="HAMAP-Rule" id="MF_02204"/>
    </source>
</evidence>